<dbReference type="EMBL" id="AP021874">
    <property type="protein sequence ID" value="BBO67121.1"/>
    <property type="molecule type" value="Genomic_DNA"/>
</dbReference>
<dbReference type="AlphaFoldDB" id="A0A5K7YK19"/>
<evidence type="ECO:0000313" key="1">
    <source>
        <dbReference type="EMBL" id="BBO67121.1"/>
    </source>
</evidence>
<dbReference type="InterPro" id="IPR009078">
    <property type="entry name" value="Ferritin-like_SF"/>
</dbReference>
<proteinExistence type="predicted"/>
<dbReference type="SUPFAM" id="SSF47240">
    <property type="entry name" value="Ferritin-like"/>
    <property type="match status" value="1"/>
</dbReference>
<accession>A0A5K7YK19</accession>
<name>A0A5K7YK19_9BACT</name>
<dbReference type="Gene3D" id="1.20.5.420">
    <property type="entry name" value="Immunoglobulin FC, subunit C"/>
    <property type="match status" value="2"/>
</dbReference>
<sequence>MKLETAIKSALEFENRIRDLYIEAVARTDDPAGKKIFKALADDEQRHVDYLERRLDEWQQRGELTAATLASTIPDKRAIRRAAAALQAKLGEDARGLKQQMLSRALEMEIETSRFYRELIDRVPDNSRAMFERFLEIEDNHVEAVQFELDHLNNTGFWYGFEEFDMESI</sequence>
<gene>
    <name evidence="1" type="ORF">DSCA_10510</name>
</gene>
<evidence type="ECO:0000313" key="2">
    <source>
        <dbReference type="Proteomes" id="UP000427906"/>
    </source>
</evidence>
<organism evidence="1 2">
    <name type="scientific">Desulfosarcina alkanivorans</name>
    <dbReference type="NCBI Taxonomy" id="571177"/>
    <lineage>
        <taxon>Bacteria</taxon>
        <taxon>Pseudomonadati</taxon>
        <taxon>Thermodesulfobacteriota</taxon>
        <taxon>Desulfobacteria</taxon>
        <taxon>Desulfobacterales</taxon>
        <taxon>Desulfosarcinaceae</taxon>
        <taxon>Desulfosarcina</taxon>
    </lineage>
</organism>
<protein>
    <recommendedName>
        <fullName evidence="3">Rubrerythrin diiron-binding domain-containing protein</fullName>
    </recommendedName>
</protein>
<dbReference type="Proteomes" id="UP000427906">
    <property type="component" value="Chromosome"/>
</dbReference>
<dbReference type="RefSeq" id="WP_155315410.1">
    <property type="nucleotide sequence ID" value="NZ_AP021874.1"/>
</dbReference>
<reference evidence="1 2" key="1">
    <citation type="submission" date="2019-11" db="EMBL/GenBank/DDBJ databases">
        <title>Comparative genomics of hydrocarbon-degrading Desulfosarcina strains.</title>
        <authorList>
            <person name="Watanabe M."/>
            <person name="Kojima H."/>
            <person name="Fukui M."/>
        </authorList>
    </citation>
    <scope>NUCLEOTIDE SEQUENCE [LARGE SCALE GENOMIC DNA]</scope>
    <source>
        <strain evidence="1 2">PL12</strain>
    </source>
</reference>
<dbReference type="KEGG" id="dalk:DSCA_10510"/>
<dbReference type="OrthoDB" id="5420557at2"/>
<keyword evidence="2" id="KW-1185">Reference proteome</keyword>
<evidence type="ECO:0008006" key="3">
    <source>
        <dbReference type="Google" id="ProtNLM"/>
    </source>
</evidence>